<reference evidence="1" key="1">
    <citation type="submission" date="2021-02" db="EMBL/GenBank/DDBJ databases">
        <authorList>
            <person name="Dougan E. K."/>
            <person name="Rhodes N."/>
            <person name="Thang M."/>
            <person name="Chan C."/>
        </authorList>
    </citation>
    <scope>NUCLEOTIDE SEQUENCE</scope>
</reference>
<dbReference type="OrthoDB" id="411350at2759"/>
<proteinExistence type="predicted"/>
<accession>A0A812SRC7</accession>
<dbReference type="Proteomes" id="UP000601435">
    <property type="component" value="Unassembled WGS sequence"/>
</dbReference>
<dbReference type="EMBL" id="CAJNJA010022363">
    <property type="protein sequence ID" value="CAE7491507.1"/>
    <property type="molecule type" value="Genomic_DNA"/>
</dbReference>
<evidence type="ECO:0008006" key="3">
    <source>
        <dbReference type="Google" id="ProtNLM"/>
    </source>
</evidence>
<keyword evidence="2" id="KW-1185">Reference proteome</keyword>
<sequence>MVKVSALLGSTRSVACVGLATFTANRFFATSWGFALPRRPLNEEVKFQDLTVRSLRERLQALHLPLSGSGDVLRQRLAGAEHRVEATALSKRRRQRVRWAQEQQYWNLSRQGWYVRPPPSLGRGSRNPLCELGECGDTACALYRFRAGCEGVRSDFVNFCAEQIEDHFWQVKSRHDEGLVYCTLGCGCLYFDWELLDRLATSARFPIDQVWVVDRAFWKNATVASDEFKALAAFSQWFAGTFDLHAFRTVRSLKRWCSAFSGQFGRAHVVMECDSVQTHALTDDSSFCQTVLHEEALSLQIFSQRLAHRRPGPGRRRAPVPVAPVRCVRRRKEDSLETLQRDQWTSGAWMPDYLVDFMREDDQEDPADWIAEDLQRRYR</sequence>
<dbReference type="AlphaFoldDB" id="A0A812SRC7"/>
<organism evidence="1 2">
    <name type="scientific">Symbiodinium necroappetens</name>
    <dbReference type="NCBI Taxonomy" id="1628268"/>
    <lineage>
        <taxon>Eukaryota</taxon>
        <taxon>Sar</taxon>
        <taxon>Alveolata</taxon>
        <taxon>Dinophyceae</taxon>
        <taxon>Suessiales</taxon>
        <taxon>Symbiodiniaceae</taxon>
        <taxon>Symbiodinium</taxon>
    </lineage>
</organism>
<evidence type="ECO:0000313" key="1">
    <source>
        <dbReference type="EMBL" id="CAE7491507.1"/>
    </source>
</evidence>
<gene>
    <name evidence="1" type="ORF">SNEC2469_LOCUS13986</name>
</gene>
<comment type="caution">
    <text evidence="1">The sequence shown here is derived from an EMBL/GenBank/DDBJ whole genome shotgun (WGS) entry which is preliminary data.</text>
</comment>
<protein>
    <recommendedName>
        <fullName evidence="3">SAP domain-containing protein</fullName>
    </recommendedName>
</protein>
<name>A0A812SRC7_9DINO</name>
<evidence type="ECO:0000313" key="2">
    <source>
        <dbReference type="Proteomes" id="UP000601435"/>
    </source>
</evidence>